<reference evidence="2" key="1">
    <citation type="submission" date="2022-01" db="EMBL/GenBank/DDBJ databases">
        <title>Genome sequence and assembly of Parabukholderia sp. RG36.</title>
        <authorList>
            <person name="Chhetri G."/>
        </authorList>
    </citation>
    <scope>NUCLEOTIDE SEQUENCE</scope>
    <source>
        <strain evidence="2">RG36</strain>
    </source>
</reference>
<feature type="transmembrane region" description="Helical" evidence="1">
    <location>
        <begin position="167"/>
        <end position="186"/>
    </location>
</feature>
<evidence type="ECO:0008006" key="4">
    <source>
        <dbReference type="Google" id="ProtNLM"/>
    </source>
</evidence>
<dbReference type="EMBL" id="JAKLJA010000001">
    <property type="protein sequence ID" value="MCG5071893.1"/>
    <property type="molecule type" value="Genomic_DNA"/>
</dbReference>
<proteinExistence type="predicted"/>
<dbReference type="AlphaFoldDB" id="A0A9X1RIM0"/>
<keyword evidence="3" id="KW-1185">Reference proteome</keyword>
<name>A0A9X1RIM0_9BURK</name>
<evidence type="ECO:0000256" key="1">
    <source>
        <dbReference type="SAM" id="Phobius"/>
    </source>
</evidence>
<feature type="transmembrane region" description="Helical" evidence="1">
    <location>
        <begin position="61"/>
        <end position="77"/>
    </location>
</feature>
<accession>A0A9X1RIM0</accession>
<comment type="caution">
    <text evidence="2">The sequence shown here is derived from an EMBL/GenBank/DDBJ whole genome shotgun (WGS) entry which is preliminary data.</text>
</comment>
<organism evidence="2 3">
    <name type="scientific">Paraburkholderia tagetis</name>
    <dbReference type="NCBI Taxonomy" id="2913261"/>
    <lineage>
        <taxon>Bacteria</taxon>
        <taxon>Pseudomonadati</taxon>
        <taxon>Pseudomonadota</taxon>
        <taxon>Betaproteobacteria</taxon>
        <taxon>Burkholderiales</taxon>
        <taxon>Burkholderiaceae</taxon>
        <taxon>Paraburkholderia</taxon>
    </lineage>
</organism>
<keyword evidence="1" id="KW-1133">Transmembrane helix</keyword>
<sequence length="269" mass="28600">MSTLAGFARAALALATVTTYQMLAHHAVATPNEHGLGLVMALLPPLAIALAAAARSPRRGWLLPLWALVLAALWAARTPLARHFEWGLYVEHVSFNLGMALVFGRTLASPHVPLCTQFATMIHRSLTPAIARYTRQVTVAWTAFFVAIAAVSTLLFAVAPIVAWATFANYLALPLVGAMFVAEYVCRRFALPDEPRAGILAAVRAYRQSSAQDHASAPAGHASHTNGACCPAAIAVAPNDRAKVSHVGHVGHVSHVSRATSRTANVCHE</sequence>
<keyword evidence="1" id="KW-0812">Transmembrane</keyword>
<feature type="transmembrane region" description="Helical" evidence="1">
    <location>
        <begin position="35"/>
        <end position="54"/>
    </location>
</feature>
<keyword evidence="1" id="KW-0472">Membrane</keyword>
<protein>
    <recommendedName>
        <fullName evidence="4">Transmembrane protein</fullName>
    </recommendedName>
</protein>
<evidence type="ECO:0000313" key="2">
    <source>
        <dbReference type="EMBL" id="MCG5071893.1"/>
    </source>
</evidence>
<gene>
    <name evidence="2" type="ORF">L5014_00730</name>
</gene>
<feature type="transmembrane region" description="Helical" evidence="1">
    <location>
        <begin position="137"/>
        <end position="161"/>
    </location>
</feature>
<evidence type="ECO:0000313" key="3">
    <source>
        <dbReference type="Proteomes" id="UP001139308"/>
    </source>
</evidence>
<dbReference type="Proteomes" id="UP001139308">
    <property type="component" value="Unassembled WGS sequence"/>
</dbReference>
<feature type="transmembrane region" description="Helical" evidence="1">
    <location>
        <begin position="97"/>
        <end position="116"/>
    </location>
</feature>